<organism evidence="1 2">
    <name type="scientific">Flavobacterium plurextorum</name>
    <dbReference type="NCBI Taxonomy" id="1114867"/>
    <lineage>
        <taxon>Bacteria</taxon>
        <taxon>Pseudomonadati</taxon>
        <taxon>Bacteroidota</taxon>
        <taxon>Flavobacteriia</taxon>
        <taxon>Flavobacteriales</taxon>
        <taxon>Flavobacteriaceae</taxon>
        <taxon>Flavobacterium</taxon>
    </lineage>
</organism>
<dbReference type="EMBL" id="MUHD01000008">
    <property type="protein sequence ID" value="OXB10068.1"/>
    <property type="molecule type" value="Genomic_DNA"/>
</dbReference>
<name>A0ABX4CXL6_9FLAO</name>
<gene>
    <name evidence="1" type="ORF">B0A81_04615</name>
</gene>
<accession>A0ABX4CXL6</accession>
<proteinExistence type="predicted"/>
<protein>
    <submittedName>
        <fullName evidence="1">Uncharacterized protein</fullName>
    </submittedName>
</protein>
<keyword evidence="2" id="KW-1185">Reference proteome</keyword>
<reference evidence="1 2" key="1">
    <citation type="submission" date="2016-11" db="EMBL/GenBank/DDBJ databases">
        <title>Whole genomes of Flavobacteriaceae.</title>
        <authorList>
            <person name="Stine C."/>
            <person name="Li C."/>
            <person name="Tadesse D."/>
        </authorList>
    </citation>
    <scope>NUCLEOTIDE SEQUENCE [LARGE SCALE GENOMIC DNA]</scope>
    <source>
        <strain evidence="1 2">CCUG 60112</strain>
    </source>
</reference>
<comment type="caution">
    <text evidence="1">The sequence shown here is derived from an EMBL/GenBank/DDBJ whole genome shotgun (WGS) entry which is preliminary data.</text>
</comment>
<evidence type="ECO:0000313" key="1">
    <source>
        <dbReference type="EMBL" id="OXB10068.1"/>
    </source>
</evidence>
<sequence length="63" mass="7349">MQSVHCKRCANPKAFGNDFALPYLLLKKRKVLKVSDFKTKLIQIIEIYFNNNRKKVGRLLSPL</sequence>
<dbReference type="Proteomes" id="UP000198381">
    <property type="component" value="Unassembled WGS sequence"/>
</dbReference>
<evidence type="ECO:0000313" key="2">
    <source>
        <dbReference type="Proteomes" id="UP000198381"/>
    </source>
</evidence>